<organism evidence="1 2">
    <name type="scientific">Taklimakanibacter albus</name>
    <dbReference type="NCBI Taxonomy" id="2800327"/>
    <lineage>
        <taxon>Bacteria</taxon>
        <taxon>Pseudomonadati</taxon>
        <taxon>Pseudomonadota</taxon>
        <taxon>Alphaproteobacteria</taxon>
        <taxon>Hyphomicrobiales</taxon>
        <taxon>Aestuariivirgaceae</taxon>
        <taxon>Taklimakanibacter</taxon>
    </lineage>
</organism>
<dbReference type="Proteomes" id="UP000616151">
    <property type="component" value="Unassembled WGS sequence"/>
</dbReference>
<name>A0ACC5R7T8_9HYPH</name>
<gene>
    <name evidence="1" type="ORF">JHL16_20405</name>
</gene>
<comment type="caution">
    <text evidence="1">The sequence shown here is derived from an EMBL/GenBank/DDBJ whole genome shotgun (WGS) entry which is preliminary data.</text>
</comment>
<sequence>MKKRKVDVSKNLDTPERQKDFIGKAIASGDADAIRDALGLVARKRGMTDIATATNLNRESLYRSLGSGGNPEFATVMKVMKALGLRLSIALDKATSSRTGRGRSSA</sequence>
<evidence type="ECO:0000313" key="2">
    <source>
        <dbReference type="Proteomes" id="UP000616151"/>
    </source>
</evidence>
<reference evidence="1" key="1">
    <citation type="submission" date="2021-01" db="EMBL/GenBank/DDBJ databases">
        <authorList>
            <person name="Sun Q."/>
        </authorList>
    </citation>
    <scope>NUCLEOTIDE SEQUENCE</scope>
    <source>
        <strain evidence="1">YIM B02566</strain>
    </source>
</reference>
<protein>
    <submittedName>
        <fullName evidence="1">Addiction module antidote protein</fullName>
    </submittedName>
</protein>
<keyword evidence="2" id="KW-1185">Reference proteome</keyword>
<evidence type="ECO:0000313" key="1">
    <source>
        <dbReference type="EMBL" id="MBK1868730.1"/>
    </source>
</evidence>
<accession>A0ACC5R7T8</accession>
<proteinExistence type="predicted"/>
<dbReference type="EMBL" id="JAENHL010000007">
    <property type="protein sequence ID" value="MBK1868730.1"/>
    <property type="molecule type" value="Genomic_DNA"/>
</dbReference>